<accession>A0A6A6HFK7</accession>
<protein>
    <submittedName>
        <fullName evidence="1">Uncharacterized protein</fullName>
    </submittedName>
</protein>
<organism evidence="1 2">
    <name type="scientific">Viridothelium virens</name>
    <name type="common">Speckled blister lichen</name>
    <name type="synonym">Trypethelium virens</name>
    <dbReference type="NCBI Taxonomy" id="1048519"/>
    <lineage>
        <taxon>Eukaryota</taxon>
        <taxon>Fungi</taxon>
        <taxon>Dikarya</taxon>
        <taxon>Ascomycota</taxon>
        <taxon>Pezizomycotina</taxon>
        <taxon>Dothideomycetes</taxon>
        <taxon>Dothideomycetes incertae sedis</taxon>
        <taxon>Trypetheliales</taxon>
        <taxon>Trypetheliaceae</taxon>
        <taxon>Viridothelium</taxon>
    </lineage>
</organism>
<dbReference type="Proteomes" id="UP000800092">
    <property type="component" value="Unassembled WGS sequence"/>
</dbReference>
<dbReference type="OrthoDB" id="2322999at2759"/>
<keyword evidence="2" id="KW-1185">Reference proteome</keyword>
<evidence type="ECO:0000313" key="1">
    <source>
        <dbReference type="EMBL" id="KAF2236303.1"/>
    </source>
</evidence>
<reference evidence="1" key="1">
    <citation type="journal article" date="2020" name="Stud. Mycol.">
        <title>101 Dothideomycetes genomes: a test case for predicting lifestyles and emergence of pathogens.</title>
        <authorList>
            <person name="Haridas S."/>
            <person name="Albert R."/>
            <person name="Binder M."/>
            <person name="Bloem J."/>
            <person name="Labutti K."/>
            <person name="Salamov A."/>
            <person name="Andreopoulos B."/>
            <person name="Baker S."/>
            <person name="Barry K."/>
            <person name="Bills G."/>
            <person name="Bluhm B."/>
            <person name="Cannon C."/>
            <person name="Castanera R."/>
            <person name="Culley D."/>
            <person name="Daum C."/>
            <person name="Ezra D."/>
            <person name="Gonzalez J."/>
            <person name="Henrissat B."/>
            <person name="Kuo A."/>
            <person name="Liang C."/>
            <person name="Lipzen A."/>
            <person name="Lutzoni F."/>
            <person name="Magnuson J."/>
            <person name="Mondo S."/>
            <person name="Nolan M."/>
            <person name="Ohm R."/>
            <person name="Pangilinan J."/>
            <person name="Park H.-J."/>
            <person name="Ramirez L."/>
            <person name="Alfaro M."/>
            <person name="Sun H."/>
            <person name="Tritt A."/>
            <person name="Yoshinaga Y."/>
            <person name="Zwiers L.-H."/>
            <person name="Turgeon B."/>
            <person name="Goodwin S."/>
            <person name="Spatafora J."/>
            <person name="Crous P."/>
            <person name="Grigoriev I."/>
        </authorList>
    </citation>
    <scope>NUCLEOTIDE SEQUENCE</scope>
    <source>
        <strain evidence="1">Tuck. ex Michener</strain>
    </source>
</reference>
<sequence>MALNDINLLPYDVQTINSLPTLEEAELKLRDRLVKLSEVCSIAGDIYKKSGLLYTFGLTLLHKPFDLSDNEKLISFGNFAVPMNPDPEFAVIPCSWRFTSDGSTTPYEFAKTGRNLADLPGAQTLLAQLSSYLVDEGLQDLFGVCLLPAGWEAAHRKPRVSVIGNRVVRKEIGLAGLAGGLPSRVGVVFGSKLKSMNFAFETEVLVQAVRAPPSMTV</sequence>
<dbReference type="EMBL" id="ML991786">
    <property type="protein sequence ID" value="KAF2236303.1"/>
    <property type="molecule type" value="Genomic_DNA"/>
</dbReference>
<dbReference type="AlphaFoldDB" id="A0A6A6HFK7"/>
<name>A0A6A6HFK7_VIRVR</name>
<evidence type="ECO:0000313" key="2">
    <source>
        <dbReference type="Proteomes" id="UP000800092"/>
    </source>
</evidence>
<gene>
    <name evidence="1" type="ORF">EV356DRAFT_575209</name>
</gene>
<proteinExistence type="predicted"/>